<accession>A0ABP0TAN4</accession>
<sequence length="86" mass="9657">MGSNAFSKRVPLDHIMNLYNNEIGVDVLSDDQWECIVAVTAFLCPPCHVMASLAADRKTSLDLVSTFITHLIKHYKNGETMFKDID</sequence>
<keyword evidence="2" id="KW-1185">Reference proteome</keyword>
<protein>
    <submittedName>
        <fullName evidence="1">Uncharacterized protein</fullName>
    </submittedName>
</protein>
<dbReference type="Proteomes" id="UP001497512">
    <property type="component" value="Chromosome 1"/>
</dbReference>
<dbReference type="EMBL" id="OZ019893">
    <property type="protein sequence ID" value="CAK9190614.1"/>
    <property type="molecule type" value="Genomic_DNA"/>
</dbReference>
<organism evidence="1 2">
    <name type="scientific">Sphagnum troendelagicum</name>
    <dbReference type="NCBI Taxonomy" id="128251"/>
    <lineage>
        <taxon>Eukaryota</taxon>
        <taxon>Viridiplantae</taxon>
        <taxon>Streptophyta</taxon>
        <taxon>Embryophyta</taxon>
        <taxon>Bryophyta</taxon>
        <taxon>Sphagnophytina</taxon>
        <taxon>Sphagnopsida</taxon>
        <taxon>Sphagnales</taxon>
        <taxon>Sphagnaceae</taxon>
        <taxon>Sphagnum</taxon>
    </lineage>
</organism>
<name>A0ABP0TAN4_9BRYO</name>
<evidence type="ECO:0000313" key="1">
    <source>
        <dbReference type="EMBL" id="CAK9190614.1"/>
    </source>
</evidence>
<reference evidence="1 2" key="1">
    <citation type="submission" date="2024-02" db="EMBL/GenBank/DDBJ databases">
        <authorList>
            <consortium name="ELIXIR-Norway"/>
            <consortium name="Elixir Norway"/>
        </authorList>
    </citation>
    <scope>NUCLEOTIDE SEQUENCE [LARGE SCALE GENOMIC DNA]</scope>
</reference>
<proteinExistence type="predicted"/>
<gene>
    <name evidence="1" type="ORF">CSSPTR1EN2_LOCUS978</name>
</gene>
<evidence type="ECO:0000313" key="2">
    <source>
        <dbReference type="Proteomes" id="UP001497512"/>
    </source>
</evidence>